<dbReference type="Proteomes" id="UP000314982">
    <property type="component" value="Unassembled WGS sequence"/>
</dbReference>
<reference evidence="5" key="3">
    <citation type="submission" date="2025-09" db="UniProtKB">
        <authorList>
            <consortium name="Ensembl"/>
        </authorList>
    </citation>
    <scope>IDENTIFICATION</scope>
</reference>
<dbReference type="GO" id="GO:0043565">
    <property type="term" value="F:sequence-specific DNA binding"/>
    <property type="evidence" value="ECO:0007669"/>
    <property type="project" value="TreeGrafter"/>
</dbReference>
<dbReference type="GO" id="GO:0032286">
    <property type="term" value="P:central nervous system myelin maintenance"/>
    <property type="evidence" value="ECO:0007669"/>
    <property type="project" value="TreeGrafter"/>
</dbReference>
<dbReference type="InterPro" id="IPR051577">
    <property type="entry name" value="MRF-like"/>
</dbReference>
<feature type="domain" description="NDT80" evidence="4">
    <location>
        <begin position="59"/>
        <end position="267"/>
    </location>
</feature>
<dbReference type="GO" id="GO:0003700">
    <property type="term" value="F:DNA-binding transcription factor activity"/>
    <property type="evidence" value="ECO:0007669"/>
    <property type="project" value="UniProtKB-UniRule"/>
</dbReference>
<keyword evidence="3" id="KW-0472">Membrane</keyword>
<keyword evidence="3" id="KW-1133">Transmembrane helix</keyword>
<dbReference type="GO" id="GO:0005634">
    <property type="term" value="C:nucleus"/>
    <property type="evidence" value="ECO:0007669"/>
    <property type="project" value="TreeGrafter"/>
</dbReference>
<evidence type="ECO:0000256" key="3">
    <source>
        <dbReference type="SAM" id="Phobius"/>
    </source>
</evidence>
<evidence type="ECO:0000259" key="4">
    <source>
        <dbReference type="PROSITE" id="PS51517"/>
    </source>
</evidence>
<organism evidence="5 6">
    <name type="scientific">Hucho hucho</name>
    <name type="common">huchen</name>
    <dbReference type="NCBI Taxonomy" id="62062"/>
    <lineage>
        <taxon>Eukaryota</taxon>
        <taxon>Metazoa</taxon>
        <taxon>Chordata</taxon>
        <taxon>Craniata</taxon>
        <taxon>Vertebrata</taxon>
        <taxon>Euteleostomi</taxon>
        <taxon>Actinopterygii</taxon>
        <taxon>Neopterygii</taxon>
        <taxon>Teleostei</taxon>
        <taxon>Protacanthopterygii</taxon>
        <taxon>Salmoniformes</taxon>
        <taxon>Salmonidae</taxon>
        <taxon>Salmoninae</taxon>
        <taxon>Hucho</taxon>
    </lineage>
</organism>
<sequence length="267" mass="30284">MGCIYNGVCSSLVALVALFSPSLSVSISLSLSLSLCLSLSLSLYLSSLSSLSRLLSFFLSLSFSLFLHYLILMSGHTHYRLPKLSGFSRNTSWRIQPGFLENLEIWEIYREGIKMCRLKCNLVFPPYAVDIVSGPGLMADADNSYLDPNYQCIKWQPHQQNKWTPLYDVNCKELPMPTYRVDADKGFNFSLADDAFVCQKKNHFQVTVYCGMLGDPKYIKTSEGLQPIDCFYLKLNGVKVREVVRWVVRVGVNNISIQSIQEVSKWN</sequence>
<feature type="DNA-binding region" description="NDT80" evidence="2">
    <location>
        <begin position="59"/>
        <end position="267"/>
    </location>
</feature>
<dbReference type="GO" id="GO:0005789">
    <property type="term" value="C:endoplasmic reticulum membrane"/>
    <property type="evidence" value="ECO:0007669"/>
    <property type="project" value="TreeGrafter"/>
</dbReference>
<dbReference type="InterPro" id="IPR024061">
    <property type="entry name" value="NDT80_DNA-bd_dom"/>
</dbReference>
<protein>
    <recommendedName>
        <fullName evidence="4">NDT80 domain-containing protein</fullName>
    </recommendedName>
</protein>
<proteinExistence type="predicted"/>
<accession>A0A4W5M814</accession>
<reference evidence="6" key="1">
    <citation type="submission" date="2018-06" db="EMBL/GenBank/DDBJ databases">
        <title>Genome assembly of Danube salmon.</title>
        <authorList>
            <person name="Macqueen D.J."/>
            <person name="Gundappa M.K."/>
        </authorList>
    </citation>
    <scope>NUCLEOTIDE SEQUENCE [LARGE SCALE GENOMIC DNA]</scope>
</reference>
<keyword evidence="1 2" id="KW-0238">DNA-binding</keyword>
<evidence type="ECO:0000313" key="6">
    <source>
        <dbReference type="Proteomes" id="UP000314982"/>
    </source>
</evidence>
<reference evidence="5" key="2">
    <citation type="submission" date="2025-08" db="UniProtKB">
        <authorList>
            <consortium name="Ensembl"/>
        </authorList>
    </citation>
    <scope>IDENTIFICATION</scope>
</reference>
<dbReference type="GO" id="GO:0045893">
    <property type="term" value="P:positive regulation of DNA-templated transcription"/>
    <property type="evidence" value="ECO:0007669"/>
    <property type="project" value="TreeGrafter"/>
</dbReference>
<evidence type="ECO:0000256" key="1">
    <source>
        <dbReference type="ARBA" id="ARBA00023125"/>
    </source>
</evidence>
<dbReference type="PANTHER" id="PTHR13029">
    <property type="match status" value="1"/>
</dbReference>
<dbReference type="PROSITE" id="PS51517">
    <property type="entry name" value="NDT80"/>
    <property type="match status" value="1"/>
</dbReference>
<evidence type="ECO:0000313" key="5">
    <source>
        <dbReference type="Ensembl" id="ENSHHUP00000033964.1"/>
    </source>
</evidence>
<dbReference type="STRING" id="62062.ENSHHUP00000033964"/>
<dbReference type="Ensembl" id="ENSHHUT00000035325.1">
    <property type="protein sequence ID" value="ENSHHUP00000033964.1"/>
    <property type="gene ID" value="ENSHHUG00000021418.1"/>
</dbReference>
<feature type="transmembrane region" description="Helical" evidence="3">
    <location>
        <begin position="50"/>
        <end position="72"/>
    </location>
</feature>
<evidence type="ECO:0000256" key="2">
    <source>
        <dbReference type="PROSITE-ProRule" id="PRU00850"/>
    </source>
</evidence>
<name>A0A4W5M814_9TELE</name>
<dbReference type="AlphaFoldDB" id="A0A4W5M814"/>
<dbReference type="GeneTree" id="ENSGT00530000063626"/>
<keyword evidence="3" id="KW-0812">Transmembrane</keyword>
<dbReference type="PANTHER" id="PTHR13029:SF16">
    <property type="entry name" value="MYELIN REGULATORY FACTOR"/>
    <property type="match status" value="1"/>
</dbReference>
<keyword evidence="6" id="KW-1185">Reference proteome</keyword>
<dbReference type="GO" id="GO:0016540">
    <property type="term" value="P:protein autoprocessing"/>
    <property type="evidence" value="ECO:0007669"/>
    <property type="project" value="TreeGrafter"/>
</dbReference>